<evidence type="ECO:0000313" key="4">
    <source>
        <dbReference type="EMBL" id="MFC6083034.1"/>
    </source>
</evidence>
<evidence type="ECO:0000259" key="3">
    <source>
        <dbReference type="PROSITE" id="PS51186"/>
    </source>
</evidence>
<dbReference type="EC" id="2.3.-.-" evidence="4"/>
<gene>
    <name evidence="4" type="ORF">ACFP1K_17820</name>
</gene>
<dbReference type="PROSITE" id="PS51186">
    <property type="entry name" value="GNAT"/>
    <property type="match status" value="1"/>
</dbReference>
<accession>A0ABW1NI15</accession>
<name>A0ABW1NI15_9ACTN</name>
<dbReference type="PANTHER" id="PTHR43877:SF1">
    <property type="entry name" value="ACETYLTRANSFERASE"/>
    <property type="match status" value="1"/>
</dbReference>
<sequence>MPIRYALPPDADVMAEITCAAFAQFEDFDVTREQSAANWRRTLLKEAAERPRPHHTRIAELPDGTIAGLVMGGPAAPELGFDAEIYALAVRPARQAQGHGRTLVRAAAADLHTDGHGSLVIRVLAVNERARAFYTSLGGVLAGEVPPAEVYYAWPRITALLDHDDDHPADHPL</sequence>
<dbReference type="SUPFAM" id="SSF55729">
    <property type="entry name" value="Acyl-CoA N-acyltransferases (Nat)"/>
    <property type="match status" value="1"/>
</dbReference>
<evidence type="ECO:0000313" key="5">
    <source>
        <dbReference type="Proteomes" id="UP001596137"/>
    </source>
</evidence>
<dbReference type="InterPro" id="IPR050832">
    <property type="entry name" value="Bact_Acetyltransf"/>
</dbReference>
<evidence type="ECO:0000256" key="2">
    <source>
        <dbReference type="ARBA" id="ARBA00023315"/>
    </source>
</evidence>
<keyword evidence="1 4" id="KW-0808">Transferase</keyword>
<feature type="domain" description="N-acetyltransferase" evidence="3">
    <location>
        <begin position="1"/>
        <end position="157"/>
    </location>
</feature>
<dbReference type="InterPro" id="IPR016181">
    <property type="entry name" value="Acyl_CoA_acyltransferase"/>
</dbReference>
<dbReference type="Gene3D" id="3.40.630.30">
    <property type="match status" value="1"/>
</dbReference>
<keyword evidence="5" id="KW-1185">Reference proteome</keyword>
<dbReference type="CDD" id="cd04301">
    <property type="entry name" value="NAT_SF"/>
    <property type="match status" value="1"/>
</dbReference>
<dbReference type="EMBL" id="JBHSRF010000023">
    <property type="protein sequence ID" value="MFC6083034.1"/>
    <property type="molecule type" value="Genomic_DNA"/>
</dbReference>
<dbReference type="RefSeq" id="WP_380754273.1">
    <property type="nucleotide sequence ID" value="NZ_JBHSRF010000023.1"/>
</dbReference>
<dbReference type="PANTHER" id="PTHR43877">
    <property type="entry name" value="AMINOALKYLPHOSPHONATE N-ACETYLTRANSFERASE-RELATED-RELATED"/>
    <property type="match status" value="1"/>
</dbReference>
<keyword evidence="2 4" id="KW-0012">Acyltransferase</keyword>
<dbReference type="Proteomes" id="UP001596137">
    <property type="component" value="Unassembled WGS sequence"/>
</dbReference>
<proteinExistence type="predicted"/>
<dbReference type="InterPro" id="IPR000182">
    <property type="entry name" value="GNAT_dom"/>
</dbReference>
<reference evidence="5" key="1">
    <citation type="journal article" date="2019" name="Int. J. Syst. Evol. Microbiol.">
        <title>The Global Catalogue of Microorganisms (GCM) 10K type strain sequencing project: providing services to taxonomists for standard genome sequencing and annotation.</title>
        <authorList>
            <consortium name="The Broad Institute Genomics Platform"/>
            <consortium name="The Broad Institute Genome Sequencing Center for Infectious Disease"/>
            <person name="Wu L."/>
            <person name="Ma J."/>
        </authorList>
    </citation>
    <scope>NUCLEOTIDE SEQUENCE [LARGE SCALE GENOMIC DNA]</scope>
    <source>
        <strain evidence="5">JCM 30346</strain>
    </source>
</reference>
<protein>
    <submittedName>
        <fullName evidence="4">GNAT family N-acetyltransferase</fullName>
        <ecNumber evidence="4">2.3.-.-</ecNumber>
    </submittedName>
</protein>
<comment type="caution">
    <text evidence="4">The sequence shown here is derived from an EMBL/GenBank/DDBJ whole genome shotgun (WGS) entry which is preliminary data.</text>
</comment>
<organism evidence="4 5">
    <name type="scientific">Sphaerisporangium aureirubrum</name>
    <dbReference type="NCBI Taxonomy" id="1544736"/>
    <lineage>
        <taxon>Bacteria</taxon>
        <taxon>Bacillati</taxon>
        <taxon>Actinomycetota</taxon>
        <taxon>Actinomycetes</taxon>
        <taxon>Streptosporangiales</taxon>
        <taxon>Streptosporangiaceae</taxon>
        <taxon>Sphaerisporangium</taxon>
    </lineage>
</organism>
<evidence type="ECO:0000256" key="1">
    <source>
        <dbReference type="ARBA" id="ARBA00022679"/>
    </source>
</evidence>
<dbReference type="GO" id="GO:0016746">
    <property type="term" value="F:acyltransferase activity"/>
    <property type="evidence" value="ECO:0007669"/>
    <property type="project" value="UniProtKB-KW"/>
</dbReference>
<dbReference type="Pfam" id="PF00583">
    <property type="entry name" value="Acetyltransf_1"/>
    <property type="match status" value="1"/>
</dbReference>